<evidence type="ECO:0000256" key="1">
    <source>
        <dbReference type="ARBA" id="ARBA00004162"/>
    </source>
</evidence>
<dbReference type="EMBL" id="CP031264">
    <property type="protein sequence ID" value="AXI79143.1"/>
    <property type="molecule type" value="Genomic_DNA"/>
</dbReference>
<feature type="active site" description="Charge relay system" evidence="10">
    <location>
        <position position="102"/>
    </location>
</feature>
<keyword evidence="6 10" id="KW-0378">Hydrolase</keyword>
<keyword evidence="9 12" id="KW-0472">Membrane</keyword>
<evidence type="ECO:0000256" key="8">
    <source>
        <dbReference type="ARBA" id="ARBA00022989"/>
    </source>
</evidence>
<dbReference type="GO" id="GO:0006508">
    <property type="term" value="P:proteolysis"/>
    <property type="evidence" value="ECO:0007669"/>
    <property type="project" value="UniProtKB-KW"/>
</dbReference>
<dbReference type="InterPro" id="IPR036852">
    <property type="entry name" value="Peptidase_S8/S53_dom_sf"/>
</dbReference>
<keyword evidence="3" id="KW-1003">Cell membrane</keyword>
<evidence type="ECO:0000313" key="15">
    <source>
        <dbReference type="Proteomes" id="UP000249340"/>
    </source>
</evidence>
<keyword evidence="15" id="KW-1185">Reference proteome</keyword>
<evidence type="ECO:0000256" key="11">
    <source>
        <dbReference type="SAM" id="MobiDB-lite"/>
    </source>
</evidence>
<gene>
    <name evidence="14" type="primary">mycP</name>
    <name evidence="14" type="ORF">C7M71_018705</name>
</gene>
<dbReference type="InterPro" id="IPR050131">
    <property type="entry name" value="Peptidase_S8_subtilisin-like"/>
</dbReference>
<evidence type="ECO:0000256" key="2">
    <source>
        <dbReference type="ARBA" id="ARBA00011073"/>
    </source>
</evidence>
<feature type="compositionally biased region" description="Gly residues" evidence="11">
    <location>
        <begin position="423"/>
        <end position="439"/>
    </location>
</feature>
<dbReference type="PANTHER" id="PTHR43806:SF11">
    <property type="entry name" value="CEREVISIN-RELATED"/>
    <property type="match status" value="1"/>
</dbReference>
<comment type="similarity">
    <text evidence="2 10">Belongs to the peptidase S8 family.</text>
</comment>
<feature type="domain" description="Peptidase S8/S53" evidence="13">
    <location>
        <begin position="59"/>
        <end position="316"/>
    </location>
</feature>
<evidence type="ECO:0000256" key="7">
    <source>
        <dbReference type="ARBA" id="ARBA00022825"/>
    </source>
</evidence>
<feature type="compositionally biased region" description="Low complexity" evidence="11">
    <location>
        <begin position="451"/>
        <end position="463"/>
    </location>
</feature>
<comment type="subcellular location">
    <subcellularLocation>
        <location evidence="1">Cell membrane</location>
        <topology evidence="1">Single-pass membrane protein</topology>
    </subcellularLocation>
</comment>
<keyword evidence="4 10" id="KW-0645">Protease</keyword>
<keyword evidence="7 10" id="KW-0720">Serine protease</keyword>
<evidence type="ECO:0000259" key="13">
    <source>
        <dbReference type="Pfam" id="PF00082"/>
    </source>
</evidence>
<accession>A0A345SZI8</accession>
<dbReference type="GO" id="GO:0005886">
    <property type="term" value="C:plasma membrane"/>
    <property type="evidence" value="ECO:0007669"/>
    <property type="project" value="UniProtKB-SubCell"/>
</dbReference>
<dbReference type="Proteomes" id="UP000249340">
    <property type="component" value="Chromosome"/>
</dbReference>
<dbReference type="PRINTS" id="PR00723">
    <property type="entry name" value="SUBTILISIN"/>
</dbReference>
<feature type="active site" description="Charge relay system" evidence="10">
    <location>
        <position position="267"/>
    </location>
</feature>
<dbReference type="NCBIfam" id="TIGR03921">
    <property type="entry name" value="T7SS_mycosin"/>
    <property type="match status" value="1"/>
</dbReference>
<sequence>MLLSSRGSRRWVAEVLTVGSLLLGSGLAVVPASAADSIRSNQWYLDAMQAPNMWKSSTGKGVTVAVIDTGVNANHPDLVGQVEDGKNFSDLSGGSTVDAKGHGTGIAAMIAGTGKGLGGKGGYGLAPEAKILSVRVGAVSDNEAEHAPEFLGQLSKAIRYAADSDARILNMSVGSGESDAELQKAVDYAMSKGKLLVAAVGNNGDSGNPVIYPAALPGVVGVSAVDQKTQVTGESEHGPQVALAAPGTDMFHACTGPSGYCKSHGTSDATALVSASAALVWAKHPEWTANQVLRVLINTASKPADGAERSDYLGYGVVRPRVALSEPGDPGPADVNPLLAAGGSAAPSASAGGGPSGAVSQAPGSGAGSEGGGGSAAPVPVPAAKADDGGGSGSGVGLWIGVGAGVLVVVAVVVIVLVRRGRGGGNQPPSGGGPYGGGNPYAQPYPPQQYPPQQYQVPPSGSFGPPPGGPYGGSGGTPPRQ</sequence>
<dbReference type="AlphaFoldDB" id="A0A345SZI8"/>
<evidence type="ECO:0000313" key="14">
    <source>
        <dbReference type="EMBL" id="AXI79143.1"/>
    </source>
</evidence>
<evidence type="ECO:0000256" key="10">
    <source>
        <dbReference type="PROSITE-ProRule" id="PRU01240"/>
    </source>
</evidence>
<dbReference type="InterPro" id="IPR015500">
    <property type="entry name" value="Peptidase_S8_subtilisin-rel"/>
</dbReference>
<reference evidence="15" key="1">
    <citation type="submission" date="2018-07" db="EMBL/GenBank/DDBJ databases">
        <title>Streptacidiphilus bronchialis DSM 106435 chromosome.</title>
        <authorList>
            <person name="Batra D."/>
            <person name="Gulvik C.A."/>
        </authorList>
    </citation>
    <scope>NUCLEOTIDE SEQUENCE [LARGE SCALE GENOMIC DNA]</scope>
    <source>
        <strain evidence="15">DSM 106435</strain>
    </source>
</reference>
<name>A0A345SZI8_9ACTN</name>
<keyword evidence="8 12" id="KW-1133">Transmembrane helix</keyword>
<dbReference type="InterPro" id="IPR023827">
    <property type="entry name" value="Peptidase_S8_Asp-AS"/>
</dbReference>
<evidence type="ECO:0000256" key="5">
    <source>
        <dbReference type="ARBA" id="ARBA00022692"/>
    </source>
</evidence>
<keyword evidence="5 12" id="KW-0812">Transmembrane</keyword>
<dbReference type="GO" id="GO:0004252">
    <property type="term" value="F:serine-type endopeptidase activity"/>
    <property type="evidence" value="ECO:0007669"/>
    <property type="project" value="UniProtKB-UniRule"/>
</dbReference>
<dbReference type="InterPro" id="IPR023834">
    <property type="entry name" value="T7SS_pept_S8A_mycosin"/>
</dbReference>
<feature type="region of interest" description="Disordered" evidence="11">
    <location>
        <begin position="324"/>
        <end position="391"/>
    </location>
</feature>
<feature type="compositionally biased region" description="Gly residues" evidence="11">
    <location>
        <begin position="365"/>
        <end position="375"/>
    </location>
</feature>
<dbReference type="InterPro" id="IPR000209">
    <property type="entry name" value="Peptidase_S8/S53_dom"/>
</dbReference>
<dbReference type="RefSeq" id="WP_111492069.1">
    <property type="nucleotide sequence ID" value="NZ_CP031264.1"/>
</dbReference>
<dbReference type="PROSITE" id="PS51892">
    <property type="entry name" value="SUBTILASE"/>
    <property type="match status" value="1"/>
</dbReference>
<dbReference type="PANTHER" id="PTHR43806">
    <property type="entry name" value="PEPTIDASE S8"/>
    <property type="match status" value="1"/>
</dbReference>
<protein>
    <submittedName>
        <fullName evidence="14">Type VII secretion-associated serine protease mycosin</fullName>
    </submittedName>
</protein>
<dbReference type="KEGG" id="stri:C7M71_018705"/>
<dbReference type="Pfam" id="PF00082">
    <property type="entry name" value="Peptidase_S8"/>
    <property type="match status" value="1"/>
</dbReference>
<feature type="active site" description="Charge relay system" evidence="10">
    <location>
        <position position="68"/>
    </location>
</feature>
<feature type="region of interest" description="Disordered" evidence="11">
    <location>
        <begin position="421"/>
        <end position="481"/>
    </location>
</feature>
<evidence type="ECO:0000256" key="4">
    <source>
        <dbReference type="ARBA" id="ARBA00022670"/>
    </source>
</evidence>
<organism evidence="14 15">
    <name type="scientific">Peterkaempfera bronchialis</name>
    <dbReference type="NCBI Taxonomy" id="2126346"/>
    <lineage>
        <taxon>Bacteria</taxon>
        <taxon>Bacillati</taxon>
        <taxon>Actinomycetota</taxon>
        <taxon>Actinomycetes</taxon>
        <taxon>Kitasatosporales</taxon>
        <taxon>Streptomycetaceae</taxon>
        <taxon>Peterkaempfera</taxon>
    </lineage>
</organism>
<evidence type="ECO:0000256" key="12">
    <source>
        <dbReference type="SAM" id="Phobius"/>
    </source>
</evidence>
<evidence type="ECO:0000256" key="3">
    <source>
        <dbReference type="ARBA" id="ARBA00022475"/>
    </source>
</evidence>
<dbReference type="SUPFAM" id="SSF52743">
    <property type="entry name" value="Subtilisin-like"/>
    <property type="match status" value="1"/>
</dbReference>
<feature type="compositionally biased region" description="Low complexity" evidence="11">
    <location>
        <begin position="340"/>
        <end position="350"/>
    </location>
</feature>
<dbReference type="Gene3D" id="3.40.50.200">
    <property type="entry name" value="Peptidase S8/S53 domain"/>
    <property type="match status" value="1"/>
</dbReference>
<dbReference type="OrthoDB" id="9798386at2"/>
<dbReference type="PROSITE" id="PS00136">
    <property type="entry name" value="SUBTILASE_ASP"/>
    <property type="match status" value="1"/>
</dbReference>
<evidence type="ECO:0000256" key="6">
    <source>
        <dbReference type="ARBA" id="ARBA00022801"/>
    </source>
</evidence>
<feature type="compositionally biased region" description="Gly residues" evidence="11">
    <location>
        <begin position="470"/>
        <end position="481"/>
    </location>
</feature>
<feature type="transmembrane region" description="Helical" evidence="12">
    <location>
        <begin position="396"/>
        <end position="418"/>
    </location>
</feature>
<evidence type="ECO:0000256" key="9">
    <source>
        <dbReference type="ARBA" id="ARBA00023136"/>
    </source>
</evidence>
<proteinExistence type="inferred from homology"/>